<organism evidence="3 4">
    <name type="scientific">Dufourea novaeangliae</name>
    <name type="common">Sweat bee</name>
    <dbReference type="NCBI Taxonomy" id="178035"/>
    <lineage>
        <taxon>Eukaryota</taxon>
        <taxon>Metazoa</taxon>
        <taxon>Ecdysozoa</taxon>
        <taxon>Arthropoda</taxon>
        <taxon>Hexapoda</taxon>
        <taxon>Insecta</taxon>
        <taxon>Pterygota</taxon>
        <taxon>Neoptera</taxon>
        <taxon>Endopterygota</taxon>
        <taxon>Hymenoptera</taxon>
        <taxon>Apocrita</taxon>
        <taxon>Aculeata</taxon>
        <taxon>Apoidea</taxon>
        <taxon>Anthophila</taxon>
        <taxon>Halictidae</taxon>
        <taxon>Rophitinae</taxon>
        <taxon>Dufourea</taxon>
    </lineage>
</organism>
<keyword evidence="2" id="KW-1133">Transmembrane helix</keyword>
<feature type="region of interest" description="Disordered" evidence="1">
    <location>
        <begin position="104"/>
        <end position="127"/>
    </location>
</feature>
<name>A0A154PDA7_DUFNO</name>
<dbReference type="Proteomes" id="UP000076502">
    <property type="component" value="Unassembled WGS sequence"/>
</dbReference>
<keyword evidence="4" id="KW-1185">Reference proteome</keyword>
<keyword evidence="2" id="KW-0472">Membrane</keyword>
<accession>A0A154PDA7</accession>
<sequence>MVQETNSGQSVFLVCGNNNNNNNNNSDQQPMDAISTKSHADIQAMISLILFFFLLLFFFSFLVHGTRTPGDYFTEHRGPIDNSGKYDRDTYRFSYGIAKGTVRTDTTRHPAGRSPVKSTITNSLHEHPDDENAVASQITCVALKTS</sequence>
<proteinExistence type="predicted"/>
<keyword evidence="2" id="KW-0812">Transmembrane</keyword>
<evidence type="ECO:0000313" key="4">
    <source>
        <dbReference type="Proteomes" id="UP000076502"/>
    </source>
</evidence>
<evidence type="ECO:0000256" key="1">
    <source>
        <dbReference type="SAM" id="MobiDB-lite"/>
    </source>
</evidence>
<evidence type="ECO:0000256" key="2">
    <source>
        <dbReference type="SAM" id="Phobius"/>
    </source>
</evidence>
<reference evidence="3 4" key="1">
    <citation type="submission" date="2015-07" db="EMBL/GenBank/DDBJ databases">
        <title>The genome of Dufourea novaeangliae.</title>
        <authorList>
            <person name="Pan H."/>
            <person name="Kapheim K."/>
        </authorList>
    </citation>
    <scope>NUCLEOTIDE SEQUENCE [LARGE SCALE GENOMIC DNA]</scope>
    <source>
        <strain evidence="3">0120121106</strain>
        <tissue evidence="3">Whole body</tissue>
    </source>
</reference>
<protein>
    <submittedName>
        <fullName evidence="3">Uncharacterized protein</fullName>
    </submittedName>
</protein>
<evidence type="ECO:0000313" key="3">
    <source>
        <dbReference type="EMBL" id="KZC09811.1"/>
    </source>
</evidence>
<dbReference type="AlphaFoldDB" id="A0A154PDA7"/>
<feature type="transmembrane region" description="Helical" evidence="2">
    <location>
        <begin position="42"/>
        <end position="63"/>
    </location>
</feature>
<dbReference type="EMBL" id="KQ434878">
    <property type="protein sequence ID" value="KZC09811.1"/>
    <property type="molecule type" value="Genomic_DNA"/>
</dbReference>
<gene>
    <name evidence="3" type="ORF">WN55_00457</name>
</gene>